<keyword evidence="4" id="KW-0788">Thiol protease</keyword>
<evidence type="ECO:0000256" key="5">
    <source>
        <dbReference type="SAM" id="SignalP"/>
    </source>
</evidence>
<accession>A0A1I7FN97</accession>
<dbReference type="Gene3D" id="3.90.1720.10">
    <property type="entry name" value="endopeptidase domain like (from Nostoc punctiforme)"/>
    <property type="match status" value="1"/>
</dbReference>
<dbReference type="PANTHER" id="PTHR47053">
    <property type="entry name" value="MUREIN DD-ENDOPEPTIDASE MEPH-RELATED"/>
    <property type="match status" value="1"/>
</dbReference>
<dbReference type="EMBL" id="FPBV01000001">
    <property type="protein sequence ID" value="SFU37641.1"/>
    <property type="molecule type" value="Genomic_DNA"/>
</dbReference>
<dbReference type="AlphaFoldDB" id="A0A1I7FN97"/>
<dbReference type="STRING" id="392015.SAMN05421543_101354"/>
<sequence length="186" mass="20036">MKTRLKVLASGLLGATAVLAGAIGAWYHLWQRAGTPSSDSNVSIQLVSSTPVDASQQNQQQDQKQNPQQLQLQNQVYAAVQQMLQAPAPPSLDASGFVQSVYAKAGVQLPRTIAEQAQTGILIHRATNLAIGDLVFFDLDNTGAATFDGIYLGNNQFAALTTHGLKVIPLDDPYWSGKFLYGRRVL</sequence>
<dbReference type="SUPFAM" id="SSF54001">
    <property type="entry name" value="Cysteine proteinases"/>
    <property type="match status" value="1"/>
</dbReference>
<keyword evidence="3" id="KW-0378">Hydrolase</keyword>
<dbReference type="InterPro" id="IPR000064">
    <property type="entry name" value="NLP_P60_dom"/>
</dbReference>
<dbReference type="OrthoDB" id="9815778at2"/>
<dbReference type="GO" id="GO:0006508">
    <property type="term" value="P:proteolysis"/>
    <property type="evidence" value="ECO:0007669"/>
    <property type="project" value="UniProtKB-KW"/>
</dbReference>
<evidence type="ECO:0000313" key="8">
    <source>
        <dbReference type="Proteomes" id="UP000183508"/>
    </source>
</evidence>
<protein>
    <submittedName>
        <fullName evidence="7">NlpC/P60 family protein</fullName>
    </submittedName>
</protein>
<dbReference type="PANTHER" id="PTHR47053:SF1">
    <property type="entry name" value="MUREIN DD-ENDOPEPTIDASE MEPH-RELATED"/>
    <property type="match status" value="1"/>
</dbReference>
<dbReference type="PROSITE" id="PS51935">
    <property type="entry name" value="NLPC_P60"/>
    <property type="match status" value="1"/>
</dbReference>
<keyword evidence="8" id="KW-1185">Reference proteome</keyword>
<evidence type="ECO:0000259" key="6">
    <source>
        <dbReference type="PROSITE" id="PS51935"/>
    </source>
</evidence>
<evidence type="ECO:0000256" key="1">
    <source>
        <dbReference type="ARBA" id="ARBA00007074"/>
    </source>
</evidence>
<dbReference type="InterPro" id="IPR038765">
    <property type="entry name" value="Papain-like_cys_pep_sf"/>
</dbReference>
<evidence type="ECO:0000256" key="3">
    <source>
        <dbReference type="ARBA" id="ARBA00022801"/>
    </source>
</evidence>
<organism evidence="7 8">
    <name type="scientific">Alicyclobacillus macrosporangiidus</name>
    <dbReference type="NCBI Taxonomy" id="392015"/>
    <lineage>
        <taxon>Bacteria</taxon>
        <taxon>Bacillati</taxon>
        <taxon>Bacillota</taxon>
        <taxon>Bacilli</taxon>
        <taxon>Bacillales</taxon>
        <taxon>Alicyclobacillaceae</taxon>
        <taxon>Alicyclobacillus</taxon>
    </lineage>
</organism>
<comment type="similarity">
    <text evidence="1">Belongs to the peptidase C40 family.</text>
</comment>
<feature type="domain" description="NlpC/P60" evidence="6">
    <location>
        <begin position="64"/>
        <end position="186"/>
    </location>
</feature>
<reference evidence="8" key="1">
    <citation type="submission" date="2016-10" db="EMBL/GenBank/DDBJ databases">
        <authorList>
            <person name="Varghese N."/>
        </authorList>
    </citation>
    <scope>NUCLEOTIDE SEQUENCE [LARGE SCALE GENOMIC DNA]</scope>
    <source>
        <strain evidence="8">DSM 17980</strain>
    </source>
</reference>
<proteinExistence type="inferred from homology"/>
<feature type="signal peptide" evidence="5">
    <location>
        <begin position="1"/>
        <end position="20"/>
    </location>
</feature>
<dbReference type="GO" id="GO:0008234">
    <property type="term" value="F:cysteine-type peptidase activity"/>
    <property type="evidence" value="ECO:0007669"/>
    <property type="project" value="UniProtKB-KW"/>
</dbReference>
<keyword evidence="5" id="KW-0732">Signal</keyword>
<evidence type="ECO:0000256" key="4">
    <source>
        <dbReference type="ARBA" id="ARBA00022807"/>
    </source>
</evidence>
<dbReference type="Pfam" id="PF00877">
    <property type="entry name" value="NLPC_P60"/>
    <property type="match status" value="1"/>
</dbReference>
<feature type="chain" id="PRO_5038435515" evidence="5">
    <location>
        <begin position="21"/>
        <end position="186"/>
    </location>
</feature>
<keyword evidence="2" id="KW-0645">Protease</keyword>
<evidence type="ECO:0000313" key="7">
    <source>
        <dbReference type="EMBL" id="SFU37641.1"/>
    </source>
</evidence>
<dbReference type="Proteomes" id="UP000183508">
    <property type="component" value="Unassembled WGS sequence"/>
</dbReference>
<dbReference type="InterPro" id="IPR051202">
    <property type="entry name" value="Peptidase_C40"/>
</dbReference>
<gene>
    <name evidence="7" type="ORF">SAMN05421543_101354</name>
</gene>
<dbReference type="RefSeq" id="WP_074948928.1">
    <property type="nucleotide sequence ID" value="NZ_FPBV01000001.1"/>
</dbReference>
<evidence type="ECO:0000256" key="2">
    <source>
        <dbReference type="ARBA" id="ARBA00022670"/>
    </source>
</evidence>
<name>A0A1I7FN97_9BACL</name>